<keyword evidence="5" id="KW-1185">Reference proteome</keyword>
<name>A0A5B8LMZ9_9SPHN</name>
<proteinExistence type="predicted"/>
<feature type="chain" id="PRO_5022957541" evidence="3">
    <location>
        <begin position="20"/>
        <end position="246"/>
    </location>
</feature>
<evidence type="ECO:0000313" key="5">
    <source>
        <dbReference type="Proteomes" id="UP000315673"/>
    </source>
</evidence>
<keyword evidence="2" id="KW-1133">Transmembrane helix</keyword>
<protein>
    <submittedName>
        <fullName evidence="4">Uncharacterized protein</fullName>
    </submittedName>
</protein>
<evidence type="ECO:0000256" key="1">
    <source>
        <dbReference type="SAM" id="MobiDB-lite"/>
    </source>
</evidence>
<accession>A0A5B8LMZ9</accession>
<dbReference type="EMBL" id="CP042306">
    <property type="protein sequence ID" value="QDZ08782.1"/>
    <property type="molecule type" value="Genomic_DNA"/>
</dbReference>
<evidence type="ECO:0000313" key="4">
    <source>
        <dbReference type="EMBL" id="QDZ08782.1"/>
    </source>
</evidence>
<feature type="compositionally biased region" description="Low complexity" evidence="1">
    <location>
        <begin position="120"/>
        <end position="130"/>
    </location>
</feature>
<feature type="region of interest" description="Disordered" evidence="1">
    <location>
        <begin position="222"/>
        <end position="246"/>
    </location>
</feature>
<feature type="transmembrane region" description="Helical" evidence="2">
    <location>
        <begin position="159"/>
        <end position="176"/>
    </location>
</feature>
<keyword evidence="3" id="KW-0732">Signal</keyword>
<dbReference type="KEGG" id="spai:FPZ24_15985"/>
<feature type="region of interest" description="Disordered" evidence="1">
    <location>
        <begin position="109"/>
        <end position="153"/>
    </location>
</feature>
<dbReference type="OrthoDB" id="7554413at2"/>
<reference evidence="4 5" key="1">
    <citation type="submission" date="2019-07" db="EMBL/GenBank/DDBJ databases">
        <title>Full genome sequence of Sphingomonas sp. 4R-6-7(HKS19).</title>
        <authorList>
            <person name="Im W.-T."/>
        </authorList>
    </citation>
    <scope>NUCLEOTIDE SEQUENCE [LARGE SCALE GENOMIC DNA]</scope>
    <source>
        <strain evidence="4 5">HKS19</strain>
    </source>
</reference>
<keyword evidence="2" id="KW-0472">Membrane</keyword>
<feature type="compositionally biased region" description="Low complexity" evidence="1">
    <location>
        <begin position="222"/>
        <end position="238"/>
    </location>
</feature>
<evidence type="ECO:0000256" key="2">
    <source>
        <dbReference type="SAM" id="Phobius"/>
    </source>
</evidence>
<feature type="signal peptide" evidence="3">
    <location>
        <begin position="1"/>
        <end position="19"/>
    </location>
</feature>
<dbReference type="AlphaFoldDB" id="A0A5B8LMZ9"/>
<keyword evidence="2" id="KW-0812">Transmembrane</keyword>
<gene>
    <name evidence="4" type="ORF">FPZ24_15985</name>
</gene>
<sequence>MMRSVRPILTLAASIAAFAALPAAADDGRRHVMTPLQKIDLVRDLPDEPAFERDGQYFDLGYIYPIHTVNGASVASSGGDAGFVLFHDDRYVRVDGALMADLRYALGDDPTQGYTPPTPASASRAPAADPWGTNGSADDARGQPVAAQPVRSSSGRRRGSIVATIFIMFLLLFLRVRGFRDLVIGGTLAAIAAIARRRAEREVGPAPAGPIETAATHAAAQRARLDALSGTSSSTAAPGGFGRKVV</sequence>
<evidence type="ECO:0000256" key="3">
    <source>
        <dbReference type="SAM" id="SignalP"/>
    </source>
</evidence>
<dbReference type="Proteomes" id="UP000315673">
    <property type="component" value="Chromosome"/>
</dbReference>
<organism evidence="4 5">
    <name type="scientific">Sphingomonas panacisoli</name>
    <dbReference type="NCBI Taxonomy" id="1813879"/>
    <lineage>
        <taxon>Bacteria</taxon>
        <taxon>Pseudomonadati</taxon>
        <taxon>Pseudomonadota</taxon>
        <taxon>Alphaproteobacteria</taxon>
        <taxon>Sphingomonadales</taxon>
        <taxon>Sphingomonadaceae</taxon>
        <taxon>Sphingomonas</taxon>
    </lineage>
</organism>